<evidence type="ECO:0000313" key="2">
    <source>
        <dbReference type="EMBL" id="QJH95288.1"/>
    </source>
</evidence>
<dbReference type="EMBL" id="MT144616">
    <property type="protein sequence ID" value="QJH95288.1"/>
    <property type="molecule type" value="Genomic_DNA"/>
</dbReference>
<proteinExistence type="predicted"/>
<gene>
    <name evidence="1" type="ORF">TM448A00287_0034</name>
    <name evidence="2" type="ORF">TM448B00362_0034</name>
</gene>
<organism evidence="1">
    <name type="scientific">viral metagenome</name>
    <dbReference type="NCBI Taxonomy" id="1070528"/>
    <lineage>
        <taxon>unclassified sequences</taxon>
        <taxon>metagenomes</taxon>
        <taxon>organismal metagenomes</taxon>
    </lineage>
</organism>
<protein>
    <submittedName>
        <fullName evidence="1">Uncharacterized protein</fullName>
    </submittedName>
</protein>
<dbReference type="EMBL" id="MT143999">
    <property type="protein sequence ID" value="QJA45912.1"/>
    <property type="molecule type" value="Genomic_DNA"/>
</dbReference>
<sequence length="43" mass="5174">MNAAMLYLKNTEKFIMQTDQREMLGIIAEMKSRINARLEKKWK</sequence>
<name>A0A6H1ZEM2_9ZZZZ</name>
<evidence type="ECO:0000313" key="1">
    <source>
        <dbReference type="EMBL" id="QJA45912.1"/>
    </source>
</evidence>
<dbReference type="AlphaFoldDB" id="A0A6H1ZEM2"/>
<accession>A0A6H1ZEM2</accession>
<reference evidence="1" key="1">
    <citation type="submission" date="2020-03" db="EMBL/GenBank/DDBJ databases">
        <title>The deep terrestrial virosphere.</title>
        <authorList>
            <person name="Holmfeldt K."/>
            <person name="Nilsson E."/>
            <person name="Simone D."/>
            <person name="Lopez-Fernandez M."/>
            <person name="Wu X."/>
            <person name="de Brujin I."/>
            <person name="Lundin D."/>
            <person name="Andersson A."/>
            <person name="Bertilsson S."/>
            <person name="Dopson M."/>
        </authorList>
    </citation>
    <scope>NUCLEOTIDE SEQUENCE</scope>
    <source>
        <strain evidence="1">TM448A00287</strain>
        <strain evidence="2">TM448B00362</strain>
    </source>
</reference>